<feature type="domain" description="DUF11" evidence="4">
    <location>
        <begin position="1615"/>
        <end position="1731"/>
    </location>
</feature>
<dbReference type="Gene3D" id="2.60.40.740">
    <property type="match status" value="6"/>
</dbReference>
<evidence type="ECO:0000256" key="1">
    <source>
        <dbReference type="SAM" id="MobiDB-lite"/>
    </source>
</evidence>
<dbReference type="InterPro" id="IPR047589">
    <property type="entry name" value="DUF11_rpt"/>
</dbReference>
<feature type="domain" description="DUF11" evidence="4">
    <location>
        <begin position="1304"/>
        <end position="1428"/>
    </location>
</feature>
<evidence type="ECO:0000256" key="3">
    <source>
        <dbReference type="SAM" id="SignalP"/>
    </source>
</evidence>
<keyword evidence="2" id="KW-1133">Transmembrane helix</keyword>
<feature type="domain" description="DUF11" evidence="4">
    <location>
        <begin position="2258"/>
        <end position="2369"/>
    </location>
</feature>
<feature type="domain" description="DUF11" evidence="4">
    <location>
        <begin position="2788"/>
        <end position="2914"/>
    </location>
</feature>
<dbReference type="Proteomes" id="UP001500851">
    <property type="component" value="Unassembled WGS sequence"/>
</dbReference>
<dbReference type="PANTHER" id="PTHR34819:SF3">
    <property type="entry name" value="CELL SURFACE PROTEIN"/>
    <property type="match status" value="1"/>
</dbReference>
<feature type="compositionally biased region" description="Basic and acidic residues" evidence="1">
    <location>
        <begin position="2063"/>
        <end position="2074"/>
    </location>
</feature>
<feature type="region of interest" description="Disordered" evidence="1">
    <location>
        <begin position="381"/>
        <end position="412"/>
    </location>
</feature>
<dbReference type="InterPro" id="IPR026466">
    <property type="entry name" value="Fim_isopep_form_D2_dom"/>
</dbReference>
<feature type="domain" description="DUF11" evidence="4">
    <location>
        <begin position="2375"/>
        <end position="2511"/>
    </location>
</feature>
<feature type="transmembrane region" description="Helical" evidence="2">
    <location>
        <begin position="3067"/>
        <end position="3086"/>
    </location>
</feature>
<feature type="domain" description="DUF11" evidence="4">
    <location>
        <begin position="2641"/>
        <end position="2781"/>
    </location>
</feature>
<evidence type="ECO:0000313" key="5">
    <source>
        <dbReference type="EMBL" id="GAA1779813.1"/>
    </source>
</evidence>
<dbReference type="InterPro" id="IPR051172">
    <property type="entry name" value="Chlamydia_OmcB"/>
</dbReference>
<feature type="region of interest" description="Disordered" evidence="1">
    <location>
        <begin position="1092"/>
        <end position="1133"/>
    </location>
</feature>
<keyword evidence="3" id="KW-0732">Signal</keyword>
<keyword evidence="2" id="KW-0812">Transmembrane</keyword>
<proteinExistence type="predicted"/>
<feature type="region of interest" description="Disordered" evidence="1">
    <location>
        <begin position="2209"/>
        <end position="2230"/>
    </location>
</feature>
<feature type="compositionally biased region" description="Low complexity" evidence="1">
    <location>
        <begin position="2209"/>
        <end position="2225"/>
    </location>
</feature>
<gene>
    <name evidence="5" type="ORF">GCM10009768_05860</name>
</gene>
<feature type="domain" description="DUF11" evidence="4">
    <location>
        <begin position="2925"/>
        <end position="3043"/>
    </location>
</feature>
<reference evidence="5 6" key="1">
    <citation type="journal article" date="2019" name="Int. J. Syst. Evol. Microbiol.">
        <title>The Global Catalogue of Microorganisms (GCM) 10K type strain sequencing project: providing services to taxonomists for standard genome sequencing and annotation.</title>
        <authorList>
            <consortium name="The Broad Institute Genomics Platform"/>
            <consortium name="The Broad Institute Genome Sequencing Center for Infectious Disease"/>
            <person name="Wu L."/>
            <person name="Ma J."/>
        </authorList>
    </citation>
    <scope>NUCLEOTIDE SEQUENCE [LARGE SCALE GENOMIC DNA]</scope>
    <source>
        <strain evidence="5 6">JCM 14736</strain>
    </source>
</reference>
<evidence type="ECO:0000259" key="4">
    <source>
        <dbReference type="Pfam" id="PF01345"/>
    </source>
</evidence>
<feature type="compositionally biased region" description="Polar residues" evidence="1">
    <location>
        <begin position="182"/>
        <end position="198"/>
    </location>
</feature>
<dbReference type="RefSeq" id="WP_344029077.1">
    <property type="nucleotide sequence ID" value="NZ_BAAAOB010000001.1"/>
</dbReference>
<comment type="caution">
    <text evidence="5">The sequence shown here is derived from an EMBL/GenBank/DDBJ whole genome shotgun (WGS) entry which is preliminary data.</text>
</comment>
<sequence>MRAWIAGGVSAALIAGVLVAAGVGAQNAEAASPAPGFTVTPQKDLVAGEDLSLELTFTSAGAAAGDQYNVSAGLVIPAGVTYVGASAGMTAPKIYAAGKEFTTAQDCAAIGLEAGSAGKCRVPAGKQYLVFENITDLPVGAKQQATVTLRPNAQTFPVGTTALDIVGSAYTSNDPSRLPQFPGSTAKGSGTTSAPGISKTNVPVKAFRVAKSEPSPEGELLRGIHDHTTTYTLRISHTAEGDLSNTQVTDFLPAGLEFLGTGGIDHTTNANGAQGAVEYPGAARLTATPAPAGGAGAAGAASSVETIKADQALADQYDLEVGKVYTKVTWNLGTLLGLGDPRDTTAGVKQNYASAPGTSGVFEIRYRAGIPLFENTLDFGATTPSATSGDQAANLDNNRGASTRHGISGDPYSAQTLRNVAAVSGSYAGKKTESSAAHSVDAVDVRLLKSVSTKPNPDPANASDWSRNASFTQGQIASYRLNIATSEYVGATQGGAPDRLVDDMADGVCPAFPAGTAITGGGSTPKLTQGGIDNPGAPMSASDWNAMLADRGVSSDCSWPSTHTPASDLKLAGATLTSLSYNPSNGHFSIELALAPADALAAPNREHNVVYTVMQSASYTEDDGQSGATSSGDRVTNNAKVTLTTDARPELDGIVSKEGAKADGREHAADDSSATLEAALSGMQKRVLPRDAAGQTTAANVASATGWVDSAKEPFSAGDQVWYKISVTPPAGADVRNAKLTDFLPEGVTFDETKNGNAYRDIVVVPSTDSATLGICTATSRDDLLQQFVGQPTVGADGRALTWTLGKTGCLDRSSDRFFPRGVKLDVYVKVTVSGLSNFGDVDLPQNLAKYQQENVDGEIFFLRDGADITVDGGTSLVKGVRSLKTTAGTTQPGAAFGSNVDGLVVAQGVEATYRIDLAAPRNDTADYRVLDALPVGVRKADLKGIDPGTGAVGSATAALWNGSTEAAANGSVTAKALDPGDPGYADLHLTSAYAGRTVIVFTFAGTVPGATPPAKSGLTLGYTLVVPSGVPGGGPAAQLTQSYENTAAISNYSFSTNSGDSATVVPQKLDANGEPTGGQLLADRTIADGEFGVDDSKTHDTSEVHLPGTAPAKRLVSTEVGPSAPAGTGNTVGLNDIDSANSQTQIVQGEHATFEYRVKVPAHTTVRDAKLADNGFFTQGGTRVPYEFVAGSAAFSGPNGMTEGDLESAGFTLLRSASGSDAAGTLQFPASYTNSTDQDQEFTARITVWVKDRDASHTGYSPDLANGAVLQNTAAFSYANPADPAKRVSTSANANATYIEPGLQVVKTANPNTDVQIGKPVQYTITVSNPAGRAKSYENTVVDQVPAGLIVDLDSLTLNGAPLARSAVDAEAGVSTGAGGKITWKPADVPALQTVPATVALGYTAMIDPSTGGGQSYSNTATATGYTLPKTVDGADTSDRRGDRTTSSTAKITATTAAIAKGVRIGDSDAYAKTAQAPIGETASYQVKVTLHPNINYYNAQIRDQLPAGVELIGTPTVSVDPAGSGADGGWNWTVNGSNRLTGTYTGTDGDIDSSSETRTLTVTYRVLLKNTVAAGVNSLPNTAGFSWTTAHDDASQRIELTDNATVNVLNPQLGITKRVNGASAASVDPGDTFTYTVDVRNTGTSPAYNAKVTDTVPSGVVVDPSSLTASGGVLTGAGANGGGTIEWTVAGPLSNVAPNNVRTFTYTAKLTSSDALKQANLVNEAAVKHYESFANGGRSYDPTNVKANATVTPRFPNVTLQKSTSNGSEAFVGDGFGWTLQAKNTGQGAAQTVRLTDTLPKNWEFDASVRPQISIGGGAFADLDAPTIGTKDGKQTLTWNLGSAAPAQALLPGVGSGATDPQRTVRITFSAKPQSGATTDAGAGLSIAHTNTLSGQTTDATGKTANADGGYTGPDATADAHIARVDLKLVKEAIGGDKRNQWTAGAVAGSGYTQPQWRITVTNQGPDAASGQFSVVDQTTLPAGVTTGAFTARYYANAADKTGTPLTLSGTGTAKDPFVVGDRGTRLAADGSDRIVLLADVTIDATATGTAKNAASVTGRSFERQGDIDKDNSSTAQRPITTEADLAIDKVLNTAEPSAGRPISWGIKVSNRGPSVSASTADKRITVTDTIPAGISDVRDPSAALTSWTVTASNGWPAKAGDTITWTFTGPQLPVGPAQDLTLDGMIDSSWTGGKIVNTAVVHPGATTDPVTDNNTDDVSTTPGDGTNLGISKTRVVNVGGVWKDAAENGGPLPDITAGGTVSYRITVANLGPADARAVRVVDTAPSVLSYREHTNVSGTWARTAGANASTDQFALSGTIAKGASRAFVATYDIDPSLVPGSTVRNWAQAFAENSGNEPKDDDQNGNSDRQADLSITKQALDLDGNPTTKVTAGTELRYRITVKNNGPSVSGAPIKVTDDMPAGMTYVSSTSKVDGITVNSAPQVSGSKRSAVWTMLSGAETLQRDGEMTFDVVAAIASDVPAQRLVNGADVGGPDDTDPTNNHAEATVEVVTEADMAITKDVEAGPWVAGTDVSYTLTVENRGPSVADAFVEDVLPEGLTPVSISGAGWTCDDASESCKRAAHPVGTSTLTVVAHVGANVPTGTELTNTAYLSWTDSRSTAPHQVQDDAKITVTTSADLSLEKTAIDADGKATDRAVAGSTARYRMVVTNHGPSDAIAPITVTDTLPAGSRFVSLDGASATDWTATAEDPAADGTQRVTFARIPDGTGLANGAAAPAILFTVQLDAGIADGAKLTNTATAKSGTPDPDESNNTDTAEVTVDRRVDVAVTKSHDAGQVRIGSPLEFGIDVVNHGPSIATGVSVTDRVPAGLKVTSAVGDLSGDRWTITEVTALPDGGTLVVATLSGELAPGERAPKLTVGTEVQASAYAEVTNTATVTSTEEDVNRDNNRSDDAVKVPALAKLTVTKSAQGEFQVGDNAHYRITVRNDGPTEDPGPITVTDRLPNGLTYVSSAVATQTGGSRPVSAASVQGSRVEWTLPKGLAKGEQVTIDLVVRVGQAAYPKVENTAVVSTPTDLTPDSELTSTVETKVKPIDPLAVTGGAATGYAALIAALLLLVGGAVTAIRRRRDGTPIANETAAE</sequence>
<feature type="region of interest" description="Disordered" evidence="1">
    <location>
        <begin position="2051"/>
        <end position="2081"/>
    </location>
</feature>
<dbReference type="NCBIfam" id="TIGR01451">
    <property type="entry name" value="B_ant_repeat"/>
    <property type="match status" value="10"/>
</dbReference>
<feature type="compositionally biased region" description="Basic and acidic residues" evidence="1">
    <location>
        <begin position="1095"/>
        <end position="1104"/>
    </location>
</feature>
<dbReference type="Pfam" id="PF01345">
    <property type="entry name" value="DUF11"/>
    <property type="match status" value="9"/>
</dbReference>
<dbReference type="EMBL" id="BAAAOB010000001">
    <property type="protein sequence ID" value="GAA1779813.1"/>
    <property type="molecule type" value="Genomic_DNA"/>
</dbReference>
<dbReference type="PANTHER" id="PTHR34819">
    <property type="entry name" value="LARGE CYSTEINE-RICH PERIPLASMIC PROTEIN OMCB"/>
    <property type="match status" value="1"/>
</dbReference>
<evidence type="ECO:0000256" key="2">
    <source>
        <dbReference type="SAM" id="Phobius"/>
    </source>
</evidence>
<keyword evidence="2" id="KW-0472">Membrane</keyword>
<name>A0ABN2L9L7_9MICO</name>
<protein>
    <recommendedName>
        <fullName evidence="4">DUF11 domain-containing protein</fullName>
    </recommendedName>
</protein>
<keyword evidence="6" id="KW-1185">Reference proteome</keyword>
<feature type="compositionally biased region" description="Polar residues" evidence="1">
    <location>
        <begin position="382"/>
        <end position="401"/>
    </location>
</feature>
<feature type="compositionally biased region" description="Polar residues" evidence="1">
    <location>
        <begin position="2051"/>
        <end position="2061"/>
    </location>
</feature>
<feature type="domain" description="DUF11" evidence="4">
    <location>
        <begin position="2518"/>
        <end position="2619"/>
    </location>
</feature>
<feature type="domain" description="DUF11" evidence="4">
    <location>
        <begin position="2087"/>
        <end position="2222"/>
    </location>
</feature>
<organism evidence="5 6">
    <name type="scientific">Leucobacter iarius</name>
    <dbReference type="NCBI Taxonomy" id="333963"/>
    <lineage>
        <taxon>Bacteria</taxon>
        <taxon>Bacillati</taxon>
        <taxon>Actinomycetota</taxon>
        <taxon>Actinomycetes</taxon>
        <taxon>Micrococcales</taxon>
        <taxon>Microbacteriaceae</taxon>
        <taxon>Leucobacter</taxon>
    </lineage>
</organism>
<feature type="region of interest" description="Disordered" evidence="1">
    <location>
        <begin position="174"/>
        <end position="198"/>
    </location>
</feature>
<feature type="chain" id="PRO_5047083383" description="DUF11 domain-containing protein" evidence="3">
    <location>
        <begin position="21"/>
        <end position="3102"/>
    </location>
</feature>
<accession>A0ABN2L9L7</accession>
<evidence type="ECO:0000313" key="6">
    <source>
        <dbReference type="Proteomes" id="UP001500851"/>
    </source>
</evidence>
<dbReference type="InterPro" id="IPR001434">
    <property type="entry name" value="OmcB-like_DUF11"/>
</dbReference>
<dbReference type="NCBIfam" id="TIGR04226">
    <property type="entry name" value="RrgB_K2N_iso_D2"/>
    <property type="match status" value="3"/>
</dbReference>
<feature type="signal peptide" evidence="3">
    <location>
        <begin position="1"/>
        <end position="20"/>
    </location>
</feature>